<proteinExistence type="predicted"/>
<comment type="caution">
    <text evidence="2">The sequence shown here is derived from an EMBL/GenBank/DDBJ whole genome shotgun (WGS) entry which is preliminary data.</text>
</comment>
<dbReference type="Gene3D" id="1.20.1260.10">
    <property type="match status" value="1"/>
</dbReference>
<organism evidence="2">
    <name type="scientific">Oscillatoriales cyanobacterium SpSt-402</name>
    <dbReference type="NCBI Taxonomy" id="2282168"/>
    <lineage>
        <taxon>Bacteria</taxon>
        <taxon>Bacillati</taxon>
        <taxon>Cyanobacteriota</taxon>
        <taxon>Cyanophyceae</taxon>
        <taxon>Oscillatoriophycideae</taxon>
        <taxon>Oscillatoriales</taxon>
    </lineage>
</organism>
<dbReference type="InterPro" id="IPR012347">
    <property type="entry name" value="Ferritin-like"/>
</dbReference>
<protein>
    <submittedName>
        <fullName evidence="2">DUF305 domain-containing protein</fullName>
    </submittedName>
</protein>
<name>A0A832M3N8_9CYAN</name>
<evidence type="ECO:0000313" key="2">
    <source>
        <dbReference type="EMBL" id="HGW94970.1"/>
    </source>
</evidence>
<reference evidence="2" key="1">
    <citation type="journal article" date="2020" name="mSystems">
        <title>Genome- and Community-Level Interaction Insights into Carbon Utilization and Element Cycling Functions of Hydrothermarchaeota in Hydrothermal Sediment.</title>
        <authorList>
            <person name="Zhou Z."/>
            <person name="Liu Y."/>
            <person name="Xu W."/>
            <person name="Pan J."/>
            <person name="Luo Z.H."/>
            <person name="Li M."/>
        </authorList>
    </citation>
    <scope>NUCLEOTIDE SEQUENCE [LARGE SCALE GENOMIC DNA]</scope>
    <source>
        <strain evidence="2">SpSt-402</strain>
    </source>
</reference>
<feature type="domain" description="DUF305" evidence="1">
    <location>
        <begin position="67"/>
        <end position="222"/>
    </location>
</feature>
<dbReference type="PANTHER" id="PTHR36933:SF1">
    <property type="entry name" value="SLL0788 PROTEIN"/>
    <property type="match status" value="1"/>
</dbReference>
<gene>
    <name evidence="2" type="ORF">ENR47_11915</name>
</gene>
<dbReference type="Pfam" id="PF03713">
    <property type="entry name" value="DUF305"/>
    <property type="match status" value="1"/>
</dbReference>
<dbReference type="AlphaFoldDB" id="A0A832M3N8"/>
<dbReference type="PANTHER" id="PTHR36933">
    <property type="entry name" value="SLL0788 PROTEIN"/>
    <property type="match status" value="1"/>
</dbReference>
<sequence length="227" mass="25329">MNTKPLIFGLLGALTGGIITALFIGANSSAPLPTASSDSSASGLITQALPVNSIVQVFPGRGMGRADQRFIEMMIPHHEDAIAMAEIALKRAKHPEIRQLAQSIKTNQTQENQQMRSWYKQWFDADIPTSSSVTGQTGRMGMGRGRGMMNRVRMGCMRTDLAALETAPDFDRAFIEEMVPHHQMAVMMTHMISDSQRPEMRALAETIVKTQTAEINQMQQWYQAWYR</sequence>
<evidence type="ECO:0000259" key="1">
    <source>
        <dbReference type="Pfam" id="PF03713"/>
    </source>
</evidence>
<dbReference type="InterPro" id="IPR005183">
    <property type="entry name" value="DUF305_CopM-like"/>
</dbReference>
<dbReference type="EMBL" id="DSRD01000741">
    <property type="protein sequence ID" value="HGW94970.1"/>
    <property type="molecule type" value="Genomic_DNA"/>
</dbReference>
<accession>A0A832M3N8</accession>